<dbReference type="AlphaFoldDB" id="A0A5C6AAA7"/>
<keyword evidence="3" id="KW-1185">Reference proteome</keyword>
<feature type="region of interest" description="Disordered" evidence="1">
    <location>
        <begin position="90"/>
        <end position="184"/>
    </location>
</feature>
<dbReference type="Proteomes" id="UP000317421">
    <property type="component" value="Unassembled WGS sequence"/>
</dbReference>
<comment type="caution">
    <text evidence="2">The sequence shown here is derived from an EMBL/GenBank/DDBJ whole genome shotgun (WGS) entry which is preliminary data.</text>
</comment>
<sequence length="235" mass="25980" precursor="true">MVTERFRYGKRWCSPRASLGPERTRLERFSWADSPWSSSEDTRRVSPPGQEGHSVVTHASRLLSSSRHTVKARQLTKKLGLFRHNNRAEAGRATIHQSIRTGGGYPGDPCKGNRTQGKPSSVATRRKHSGRVTSGSIPPQCRPVKRKSQHFCPFAGGSDAPSARSSQSENPEQSVEIAQRPARQRPMYRLGADRLKLTVESAVPSCFSTKSPVLGSPPCVLWFATRSLFGWSRSA</sequence>
<feature type="region of interest" description="Disordered" evidence="1">
    <location>
        <begin position="33"/>
        <end position="55"/>
    </location>
</feature>
<reference evidence="2 3" key="1">
    <citation type="submission" date="2019-02" db="EMBL/GenBank/DDBJ databases">
        <title>Deep-cultivation of Planctomycetes and their phenomic and genomic characterization uncovers novel biology.</title>
        <authorList>
            <person name="Wiegand S."/>
            <person name="Jogler M."/>
            <person name="Boedeker C."/>
            <person name="Pinto D."/>
            <person name="Vollmers J."/>
            <person name="Rivas-Marin E."/>
            <person name="Kohn T."/>
            <person name="Peeters S.H."/>
            <person name="Heuer A."/>
            <person name="Rast P."/>
            <person name="Oberbeckmann S."/>
            <person name="Bunk B."/>
            <person name="Jeske O."/>
            <person name="Meyerdierks A."/>
            <person name="Storesund J.E."/>
            <person name="Kallscheuer N."/>
            <person name="Luecker S."/>
            <person name="Lage O.M."/>
            <person name="Pohl T."/>
            <person name="Merkel B.J."/>
            <person name="Hornburger P."/>
            <person name="Mueller R.-W."/>
            <person name="Bruemmer F."/>
            <person name="Labrenz M."/>
            <person name="Spormann A.M."/>
            <person name="Op Den Camp H."/>
            <person name="Overmann J."/>
            <person name="Amann R."/>
            <person name="Jetten M.S.M."/>
            <person name="Mascher T."/>
            <person name="Medema M.H."/>
            <person name="Devos D.P."/>
            <person name="Kaster A.-K."/>
            <person name="Ovreas L."/>
            <person name="Rohde M."/>
            <person name="Galperin M.Y."/>
            <person name="Jogler C."/>
        </authorList>
    </citation>
    <scope>NUCLEOTIDE SEQUENCE [LARGE SCALE GENOMIC DNA]</scope>
    <source>
        <strain evidence="2 3">Pla108</strain>
    </source>
</reference>
<protein>
    <submittedName>
        <fullName evidence="2">Uncharacterized protein</fullName>
    </submittedName>
</protein>
<accession>A0A5C6AAA7</accession>
<proteinExistence type="predicted"/>
<feature type="compositionally biased region" description="Polar residues" evidence="1">
    <location>
        <begin position="163"/>
        <end position="173"/>
    </location>
</feature>
<evidence type="ECO:0000313" key="3">
    <source>
        <dbReference type="Proteomes" id="UP000317421"/>
    </source>
</evidence>
<organism evidence="2 3">
    <name type="scientific">Botrimarina colliarenosi</name>
    <dbReference type="NCBI Taxonomy" id="2528001"/>
    <lineage>
        <taxon>Bacteria</taxon>
        <taxon>Pseudomonadati</taxon>
        <taxon>Planctomycetota</taxon>
        <taxon>Planctomycetia</taxon>
        <taxon>Pirellulales</taxon>
        <taxon>Lacipirellulaceae</taxon>
        <taxon>Botrimarina</taxon>
    </lineage>
</organism>
<feature type="compositionally biased region" description="Polar residues" evidence="1">
    <location>
        <begin position="113"/>
        <end position="123"/>
    </location>
</feature>
<name>A0A5C6AAA7_9BACT</name>
<evidence type="ECO:0000256" key="1">
    <source>
        <dbReference type="SAM" id="MobiDB-lite"/>
    </source>
</evidence>
<evidence type="ECO:0000313" key="2">
    <source>
        <dbReference type="EMBL" id="TWT96135.1"/>
    </source>
</evidence>
<dbReference type="EMBL" id="SJPR01000004">
    <property type="protein sequence ID" value="TWT96135.1"/>
    <property type="molecule type" value="Genomic_DNA"/>
</dbReference>
<gene>
    <name evidence="2" type="ORF">Pla108_32190</name>
</gene>